<dbReference type="Proteomes" id="UP000813444">
    <property type="component" value="Unassembled WGS sequence"/>
</dbReference>
<feature type="region of interest" description="Disordered" evidence="1">
    <location>
        <begin position="344"/>
        <end position="366"/>
    </location>
</feature>
<evidence type="ECO:0000313" key="2">
    <source>
        <dbReference type="EMBL" id="KAH7312178.1"/>
    </source>
</evidence>
<dbReference type="EMBL" id="JAGPNK010000010">
    <property type="protein sequence ID" value="KAH7312178.1"/>
    <property type="molecule type" value="Genomic_DNA"/>
</dbReference>
<protein>
    <recommendedName>
        <fullName evidence="4">Alpha/beta hydrolase fold-3 domain-containing protein</fullName>
    </recommendedName>
</protein>
<gene>
    <name evidence="2" type="ORF">B0I35DRAFT_436308</name>
</gene>
<evidence type="ECO:0000313" key="3">
    <source>
        <dbReference type="Proteomes" id="UP000813444"/>
    </source>
</evidence>
<comment type="caution">
    <text evidence="2">The sequence shown here is derived from an EMBL/GenBank/DDBJ whole genome shotgun (WGS) entry which is preliminary data.</text>
</comment>
<accession>A0A8K0SMQ6</accession>
<evidence type="ECO:0000256" key="1">
    <source>
        <dbReference type="SAM" id="MobiDB-lite"/>
    </source>
</evidence>
<dbReference type="InterPro" id="IPR029058">
    <property type="entry name" value="AB_hydrolase_fold"/>
</dbReference>
<sequence>MQARALGRLWPRRFYSSFTQEKVQVRCGSAGFVDITLYNVGRQSPTSPLLIHLPSFPGSGDALPGFFYRWPVASIAYRWAGGSSWPTPVHDVAFAYAWLAANLAPPGLGRRPVYVYGSYLGASLAVSLSLTESHPHARFGVRGVLAYNGVYNWTMFLPDHRVNAGVDPLKEPLDPPPSHLNDIKDMMPSIFGSPVNLFDAFASPSLFFHNPGLEVPLSFHLSAEESRLLQATENPDFEMYESKPPRKSHLVFPPRQSTLKIPEACLMHTLPPEAITRRRKAKTAIFPQGHTFGAQAAELTELMRRSVEKIECKERSAWDDEERDAELEALKRVEVVEVGKEAQAHELTRSGHKVAQQWLQDRMQGP</sequence>
<dbReference type="AlphaFoldDB" id="A0A8K0SMQ6"/>
<keyword evidence="3" id="KW-1185">Reference proteome</keyword>
<proteinExistence type="predicted"/>
<name>A0A8K0SMQ6_9HYPO</name>
<evidence type="ECO:0008006" key="4">
    <source>
        <dbReference type="Google" id="ProtNLM"/>
    </source>
</evidence>
<dbReference type="SUPFAM" id="SSF53474">
    <property type="entry name" value="alpha/beta-Hydrolases"/>
    <property type="match status" value="1"/>
</dbReference>
<organism evidence="2 3">
    <name type="scientific">Stachybotrys elegans</name>
    <dbReference type="NCBI Taxonomy" id="80388"/>
    <lineage>
        <taxon>Eukaryota</taxon>
        <taxon>Fungi</taxon>
        <taxon>Dikarya</taxon>
        <taxon>Ascomycota</taxon>
        <taxon>Pezizomycotina</taxon>
        <taxon>Sordariomycetes</taxon>
        <taxon>Hypocreomycetidae</taxon>
        <taxon>Hypocreales</taxon>
        <taxon>Stachybotryaceae</taxon>
        <taxon>Stachybotrys</taxon>
    </lineage>
</organism>
<reference evidence="2" key="1">
    <citation type="journal article" date="2021" name="Nat. Commun.">
        <title>Genetic determinants of endophytism in the Arabidopsis root mycobiome.</title>
        <authorList>
            <person name="Mesny F."/>
            <person name="Miyauchi S."/>
            <person name="Thiergart T."/>
            <person name="Pickel B."/>
            <person name="Atanasova L."/>
            <person name="Karlsson M."/>
            <person name="Huettel B."/>
            <person name="Barry K.W."/>
            <person name="Haridas S."/>
            <person name="Chen C."/>
            <person name="Bauer D."/>
            <person name="Andreopoulos W."/>
            <person name="Pangilinan J."/>
            <person name="LaButti K."/>
            <person name="Riley R."/>
            <person name="Lipzen A."/>
            <person name="Clum A."/>
            <person name="Drula E."/>
            <person name="Henrissat B."/>
            <person name="Kohler A."/>
            <person name="Grigoriev I.V."/>
            <person name="Martin F.M."/>
            <person name="Hacquard S."/>
        </authorList>
    </citation>
    <scope>NUCLEOTIDE SEQUENCE</scope>
    <source>
        <strain evidence="2">MPI-CAGE-CH-0235</strain>
    </source>
</reference>
<dbReference type="Gene3D" id="3.40.50.1820">
    <property type="entry name" value="alpha/beta hydrolase"/>
    <property type="match status" value="1"/>
</dbReference>
<dbReference type="OrthoDB" id="5396420at2759"/>